<feature type="region of interest" description="Disordered" evidence="1">
    <location>
        <begin position="1"/>
        <end position="23"/>
    </location>
</feature>
<sequence>MRAADVDAWEPRAGEREDLLKEKRPPTVAAKLQVEDQTPYGMSLEETLKFLLEGGAPGVSSRPYQITLGADDECHGVQCLLPAHSEDLEDILIKNGRSGKVAHPTFIKDQFKDIAHHFSKDEWAELSEWEKVRYKNVKRNYEAMLAIEKLETLLDTMHRTSLAIFGKKTCKTHDWFEAMATKMTAVVEVKCVALAQYKWSASGKNLQILRAARNQVQQTVRRCTNWYGTQLSEKIQTGNIRGVYKGIKKALGPAQSKTAPLKSSTGEVITNAGHQMERWVEQYSDVYCIRFTT</sequence>
<dbReference type="Pfam" id="PF01352">
    <property type="entry name" value="KRAB"/>
    <property type="match status" value="1"/>
</dbReference>
<evidence type="ECO:0000313" key="3">
    <source>
        <dbReference type="EMBL" id="GCC20919.1"/>
    </source>
</evidence>
<dbReference type="OrthoDB" id="410381at2759"/>
<dbReference type="PROSITE" id="PS50806">
    <property type="entry name" value="KRAB_RELATED"/>
    <property type="match status" value="1"/>
</dbReference>
<keyword evidence="4" id="KW-1185">Reference proteome</keyword>
<feature type="domain" description="KRAB-related" evidence="2">
    <location>
        <begin position="106"/>
        <end position="169"/>
    </location>
</feature>
<dbReference type="PANTHER" id="PTHR14112:SF1">
    <property type="entry name" value="KRAB-RELATED DOMAIN-CONTAINING PROTEIN"/>
    <property type="match status" value="1"/>
</dbReference>
<comment type="caution">
    <text evidence="3">The sequence shown here is derived from an EMBL/GenBank/DDBJ whole genome shotgun (WGS) entry which is preliminary data.</text>
</comment>
<feature type="compositionally biased region" description="Basic and acidic residues" evidence="1">
    <location>
        <begin position="9"/>
        <end position="23"/>
    </location>
</feature>
<proteinExistence type="predicted"/>
<accession>A0A401RS11</accession>
<evidence type="ECO:0000256" key="1">
    <source>
        <dbReference type="SAM" id="MobiDB-lite"/>
    </source>
</evidence>
<dbReference type="PANTHER" id="PTHR14112">
    <property type="entry name" value="SYNOVIAL SARCOMA, X MEMBER"/>
    <property type="match status" value="1"/>
</dbReference>
<dbReference type="STRING" id="137246.A0A401RS11"/>
<evidence type="ECO:0000313" key="4">
    <source>
        <dbReference type="Proteomes" id="UP000287033"/>
    </source>
</evidence>
<dbReference type="EMBL" id="BEZZ01002013">
    <property type="protein sequence ID" value="GCC20919.1"/>
    <property type="molecule type" value="Genomic_DNA"/>
</dbReference>
<gene>
    <name evidence="3" type="ORF">chiPu_0019489</name>
</gene>
<protein>
    <recommendedName>
        <fullName evidence="2">KRAB-related domain-containing protein</fullName>
    </recommendedName>
</protein>
<dbReference type="InterPro" id="IPR003655">
    <property type="entry name" value="aKRAB"/>
</dbReference>
<dbReference type="GO" id="GO:0006355">
    <property type="term" value="P:regulation of DNA-templated transcription"/>
    <property type="evidence" value="ECO:0007669"/>
    <property type="project" value="InterPro"/>
</dbReference>
<dbReference type="AlphaFoldDB" id="A0A401RS11"/>
<reference evidence="3 4" key="1">
    <citation type="journal article" date="2018" name="Nat. Ecol. Evol.">
        <title>Shark genomes provide insights into elasmobranch evolution and the origin of vertebrates.</title>
        <authorList>
            <person name="Hara Y"/>
            <person name="Yamaguchi K"/>
            <person name="Onimaru K"/>
            <person name="Kadota M"/>
            <person name="Koyanagi M"/>
            <person name="Keeley SD"/>
            <person name="Tatsumi K"/>
            <person name="Tanaka K"/>
            <person name="Motone F"/>
            <person name="Kageyama Y"/>
            <person name="Nozu R"/>
            <person name="Adachi N"/>
            <person name="Nishimura O"/>
            <person name="Nakagawa R"/>
            <person name="Tanegashima C"/>
            <person name="Kiyatake I"/>
            <person name="Matsumoto R"/>
            <person name="Murakumo K"/>
            <person name="Nishida K"/>
            <person name="Terakita A"/>
            <person name="Kuratani S"/>
            <person name="Sato K"/>
            <person name="Hyodo S Kuraku.S."/>
        </authorList>
    </citation>
    <scope>NUCLEOTIDE SEQUENCE [LARGE SCALE GENOMIC DNA]</scope>
</reference>
<dbReference type="InterPro" id="IPR001909">
    <property type="entry name" value="KRAB"/>
</dbReference>
<dbReference type="Proteomes" id="UP000287033">
    <property type="component" value="Unassembled WGS sequence"/>
</dbReference>
<dbReference type="SUPFAM" id="SSF109640">
    <property type="entry name" value="KRAB domain (Kruppel-associated box)"/>
    <property type="match status" value="1"/>
</dbReference>
<dbReference type="InterPro" id="IPR036051">
    <property type="entry name" value="KRAB_dom_sf"/>
</dbReference>
<evidence type="ECO:0000259" key="2">
    <source>
        <dbReference type="PROSITE" id="PS50806"/>
    </source>
</evidence>
<name>A0A401RS11_CHIPU</name>
<organism evidence="3 4">
    <name type="scientific">Chiloscyllium punctatum</name>
    <name type="common">Brownbanded bambooshark</name>
    <name type="synonym">Hemiscyllium punctatum</name>
    <dbReference type="NCBI Taxonomy" id="137246"/>
    <lineage>
        <taxon>Eukaryota</taxon>
        <taxon>Metazoa</taxon>
        <taxon>Chordata</taxon>
        <taxon>Craniata</taxon>
        <taxon>Vertebrata</taxon>
        <taxon>Chondrichthyes</taxon>
        <taxon>Elasmobranchii</taxon>
        <taxon>Galeomorphii</taxon>
        <taxon>Galeoidea</taxon>
        <taxon>Orectolobiformes</taxon>
        <taxon>Hemiscylliidae</taxon>
        <taxon>Chiloscyllium</taxon>
    </lineage>
</organism>